<feature type="non-terminal residue" evidence="3">
    <location>
        <position position="70"/>
    </location>
</feature>
<name>A0A4R2C8R6_SHIGR</name>
<sequence>MGQKVGALKELAIGELRVALTPESAAQLQKLGYACLVEAGAGEGSGISDDAYRTAGVTVVEDAAALVAAS</sequence>
<dbReference type="PANTHER" id="PTHR42795">
    <property type="entry name" value="ALANINE DEHYDROGENASE"/>
    <property type="match status" value="1"/>
</dbReference>
<organism evidence="3 4">
    <name type="scientific">Shinella granuli</name>
    <dbReference type="NCBI Taxonomy" id="323621"/>
    <lineage>
        <taxon>Bacteria</taxon>
        <taxon>Pseudomonadati</taxon>
        <taxon>Pseudomonadota</taxon>
        <taxon>Alphaproteobacteria</taxon>
        <taxon>Hyphomicrobiales</taxon>
        <taxon>Rhizobiaceae</taxon>
        <taxon>Shinella</taxon>
    </lineage>
</organism>
<protein>
    <submittedName>
        <fullName evidence="3">Alanine dehydrogenase/PNT-like protein</fullName>
    </submittedName>
</protein>
<reference evidence="3 4" key="1">
    <citation type="submission" date="2019-03" db="EMBL/GenBank/DDBJ databases">
        <title>Genomic Encyclopedia of Type Strains, Phase IV (KMG-IV): sequencing the most valuable type-strain genomes for metagenomic binning, comparative biology and taxonomic classification.</title>
        <authorList>
            <person name="Goeker M."/>
        </authorList>
    </citation>
    <scope>NUCLEOTIDE SEQUENCE [LARGE SCALE GENOMIC DNA]</scope>
    <source>
        <strain evidence="3 4">DSM 18401</strain>
    </source>
</reference>
<evidence type="ECO:0000313" key="3">
    <source>
        <dbReference type="EMBL" id="TCN36741.1"/>
    </source>
</evidence>
<dbReference type="InterPro" id="IPR008142">
    <property type="entry name" value="AlaDH/PNT_CS1"/>
</dbReference>
<evidence type="ECO:0000313" key="4">
    <source>
        <dbReference type="Proteomes" id="UP000295351"/>
    </source>
</evidence>
<dbReference type="SUPFAM" id="SSF52283">
    <property type="entry name" value="Formate/glycerate dehydrogenase catalytic domain-like"/>
    <property type="match status" value="1"/>
</dbReference>
<dbReference type="PANTHER" id="PTHR42795:SF1">
    <property type="entry name" value="ALANINE DEHYDROGENASE"/>
    <property type="match status" value="1"/>
</dbReference>
<dbReference type="PROSITE" id="PS00836">
    <property type="entry name" value="ALADH_PNT_1"/>
    <property type="match status" value="1"/>
</dbReference>
<dbReference type="GO" id="GO:0000286">
    <property type="term" value="F:alanine dehydrogenase activity"/>
    <property type="evidence" value="ECO:0007669"/>
    <property type="project" value="TreeGrafter"/>
</dbReference>
<dbReference type="GO" id="GO:0005886">
    <property type="term" value="C:plasma membrane"/>
    <property type="evidence" value="ECO:0007669"/>
    <property type="project" value="TreeGrafter"/>
</dbReference>
<dbReference type="SMART" id="SM01003">
    <property type="entry name" value="AlaDh_PNT_N"/>
    <property type="match status" value="1"/>
</dbReference>
<comment type="caution">
    <text evidence="3">The sequence shown here is derived from an EMBL/GenBank/DDBJ whole genome shotgun (WGS) entry which is preliminary data.</text>
</comment>
<dbReference type="Proteomes" id="UP000295351">
    <property type="component" value="Unassembled WGS sequence"/>
</dbReference>
<evidence type="ECO:0000259" key="2">
    <source>
        <dbReference type="SMART" id="SM01003"/>
    </source>
</evidence>
<dbReference type="AlphaFoldDB" id="A0A4R2C8R6"/>
<dbReference type="InterPro" id="IPR007886">
    <property type="entry name" value="AlaDH/PNT_N"/>
</dbReference>
<dbReference type="Gene3D" id="3.40.50.720">
    <property type="entry name" value="NAD(P)-binding Rossmann-like Domain"/>
    <property type="match status" value="1"/>
</dbReference>
<gene>
    <name evidence="3" type="ORF">EV665_1241</name>
</gene>
<proteinExistence type="predicted"/>
<dbReference type="Pfam" id="PF05222">
    <property type="entry name" value="AlaDh_PNT_N"/>
    <property type="match status" value="1"/>
</dbReference>
<dbReference type="GO" id="GO:0006524">
    <property type="term" value="P:alanine catabolic process"/>
    <property type="evidence" value="ECO:0007669"/>
    <property type="project" value="TreeGrafter"/>
</dbReference>
<keyword evidence="1" id="KW-0520">NAD</keyword>
<evidence type="ECO:0000256" key="1">
    <source>
        <dbReference type="ARBA" id="ARBA00023027"/>
    </source>
</evidence>
<accession>A0A4R2C8R6</accession>
<feature type="domain" description="Alanine dehydrogenase/pyridine nucleotide transhydrogenase N-terminal" evidence="2">
    <location>
        <begin position="6"/>
        <end position="69"/>
    </location>
</feature>
<keyword evidence="4" id="KW-1185">Reference proteome</keyword>
<dbReference type="EMBL" id="SLVX01000024">
    <property type="protein sequence ID" value="TCN36741.1"/>
    <property type="molecule type" value="Genomic_DNA"/>
</dbReference>